<gene>
    <name evidence="1" type="ORF">EV645_8020</name>
</gene>
<dbReference type="EMBL" id="SHKR01000018">
    <property type="protein sequence ID" value="RZU01912.1"/>
    <property type="molecule type" value="Genomic_DNA"/>
</dbReference>
<evidence type="ECO:0000313" key="2">
    <source>
        <dbReference type="Proteomes" id="UP000292027"/>
    </source>
</evidence>
<reference evidence="1 2" key="1">
    <citation type="journal article" date="2015" name="Stand. Genomic Sci.">
        <title>Genomic Encyclopedia of Bacterial and Archaeal Type Strains, Phase III: the genomes of soil and plant-associated and newly described type strains.</title>
        <authorList>
            <person name="Whitman W.B."/>
            <person name="Woyke T."/>
            <person name="Klenk H.P."/>
            <person name="Zhou Y."/>
            <person name="Lilburn T.G."/>
            <person name="Beck B.J."/>
            <person name="De Vos P."/>
            <person name="Vandamme P."/>
            <person name="Eisen J.A."/>
            <person name="Garrity G."/>
            <person name="Hugenholtz P."/>
            <person name="Kyrpides N.C."/>
        </authorList>
    </citation>
    <scope>NUCLEOTIDE SEQUENCE [LARGE SCALE GENOMIC DNA]</scope>
    <source>
        <strain evidence="1 2">VKM Ac-2540</strain>
    </source>
</reference>
<keyword evidence="2" id="KW-1185">Reference proteome</keyword>
<dbReference type="Proteomes" id="UP000292027">
    <property type="component" value="Unassembled WGS sequence"/>
</dbReference>
<sequence>MSAEDSLQEAGAALRQAVEVLRHRAADDVAAKMLVAEFHELRSLMSTATLLMRSFGLAEFAEVMRAQAEGERADRLAEAEAGLKAASDHLDESAGHLTAARQRLESLT</sequence>
<accession>A0A4Q7VYQ1</accession>
<name>A0A4Q7VYQ1_9ACTN</name>
<evidence type="ECO:0008006" key="3">
    <source>
        <dbReference type="Google" id="ProtNLM"/>
    </source>
</evidence>
<protein>
    <recommendedName>
        <fullName evidence="3">HPt domain-containing protein</fullName>
    </recommendedName>
</protein>
<dbReference type="RefSeq" id="WP_130450056.1">
    <property type="nucleotide sequence ID" value="NZ_SHKR01000018.1"/>
</dbReference>
<dbReference type="OrthoDB" id="3834779at2"/>
<organism evidence="1 2">
    <name type="scientific">Kribbella rubisoli</name>
    <dbReference type="NCBI Taxonomy" id="3075929"/>
    <lineage>
        <taxon>Bacteria</taxon>
        <taxon>Bacillati</taxon>
        <taxon>Actinomycetota</taxon>
        <taxon>Actinomycetes</taxon>
        <taxon>Propionibacteriales</taxon>
        <taxon>Kribbellaceae</taxon>
        <taxon>Kribbella</taxon>
    </lineage>
</organism>
<dbReference type="AlphaFoldDB" id="A0A4Q7VYQ1"/>
<comment type="caution">
    <text evidence="1">The sequence shown here is derived from an EMBL/GenBank/DDBJ whole genome shotgun (WGS) entry which is preliminary data.</text>
</comment>
<proteinExistence type="predicted"/>
<evidence type="ECO:0000313" key="1">
    <source>
        <dbReference type="EMBL" id="RZU01912.1"/>
    </source>
</evidence>